<dbReference type="EMBL" id="JANCYU010000020">
    <property type="protein sequence ID" value="KAK4523964.1"/>
    <property type="molecule type" value="Genomic_DNA"/>
</dbReference>
<dbReference type="PANTHER" id="PTHR47634">
    <property type="entry name" value="PROTEIN KINASE DOMAIN-CONTAINING PROTEIN-RELATED"/>
    <property type="match status" value="1"/>
</dbReference>
<feature type="compositionally biased region" description="Basic residues" evidence="10">
    <location>
        <begin position="227"/>
        <end position="243"/>
    </location>
</feature>
<dbReference type="InterPro" id="IPR011009">
    <property type="entry name" value="Kinase-like_dom_sf"/>
</dbReference>
<dbReference type="CDD" id="cd14136">
    <property type="entry name" value="STKc_SRPK"/>
    <property type="match status" value="1"/>
</dbReference>
<keyword evidence="5" id="KW-0418">Kinase</keyword>
<evidence type="ECO:0000256" key="3">
    <source>
        <dbReference type="ARBA" id="ARBA00022679"/>
    </source>
</evidence>
<evidence type="ECO:0000256" key="10">
    <source>
        <dbReference type="SAM" id="MobiDB-lite"/>
    </source>
</evidence>
<dbReference type="Gene3D" id="3.30.200.20">
    <property type="entry name" value="Phosphorylase Kinase, domain 1"/>
    <property type="match status" value="1"/>
</dbReference>
<evidence type="ECO:0000256" key="1">
    <source>
        <dbReference type="ARBA" id="ARBA00012513"/>
    </source>
</evidence>
<dbReference type="Pfam" id="PF00069">
    <property type="entry name" value="Pkinase"/>
    <property type="match status" value="2"/>
</dbReference>
<dbReference type="InterPro" id="IPR000719">
    <property type="entry name" value="Prot_kinase_dom"/>
</dbReference>
<keyword evidence="3" id="KW-0808">Transferase</keyword>
<keyword evidence="6 9" id="KW-0067">ATP-binding</keyword>
<evidence type="ECO:0000313" key="13">
    <source>
        <dbReference type="Proteomes" id="UP001300502"/>
    </source>
</evidence>
<dbReference type="InterPro" id="IPR008271">
    <property type="entry name" value="Ser/Thr_kinase_AS"/>
</dbReference>
<feature type="compositionally biased region" description="Basic and acidic residues" evidence="10">
    <location>
        <begin position="244"/>
        <end position="264"/>
    </location>
</feature>
<protein>
    <recommendedName>
        <fullName evidence="1">non-specific serine/threonine protein kinase</fullName>
        <ecNumber evidence="1">2.7.11.1</ecNumber>
    </recommendedName>
</protein>
<dbReference type="GO" id="GO:0005524">
    <property type="term" value="F:ATP binding"/>
    <property type="evidence" value="ECO:0007669"/>
    <property type="project" value="UniProtKB-UniRule"/>
</dbReference>
<dbReference type="SMART" id="SM00220">
    <property type="entry name" value="S_TKc"/>
    <property type="match status" value="1"/>
</dbReference>
<dbReference type="GO" id="GO:0050684">
    <property type="term" value="P:regulation of mRNA processing"/>
    <property type="evidence" value="ECO:0007669"/>
    <property type="project" value="TreeGrafter"/>
</dbReference>
<sequence length="510" mass="58942">MSMSSQSEELTSEGSGSSELSEYEDPEDYRRGGYHPVQIGDLLCHQRYVVVKQLGWGHFSTVWLCYDCQKEIIAAVKIQKSESHYTAAAKDEIKLLSRISERDPNYEQPVLHLLDHFEVQGPNGKHVCLAFEVLDRSLLSLIRRYDHKGVPLPLVKKLSRQLLQALAYIHDICGIIHTDIKPENVLFVPPNEKYQRLRERAVALVSKQKEATLSVKSSTAELEHLSKNQKKRHKHKQRMRIRKARQEISSHSSDKRSASSCTERSKSSDRDEVFQYGCVKLADFGNACWIEKHFSEDIQTRQYRSPEVLLGYGYDTSADIWSAACVIFELITGDYLFDPQSGKRYSRDEDHLALIMELLGSIPKHMLRKGRYADRYFNRKGELLHIKRLHMWPLQDVLVEKYHFDKEEAVRIAEFLLPMLEIDPVKRIKAHEALKSAWLESNSEATENRNNNHSDNVHNDNFVRNVENSVETMNNSDSVPFKEEPGQQGQERSSRTRTALENLKIETKYS</sequence>
<evidence type="ECO:0000259" key="11">
    <source>
        <dbReference type="PROSITE" id="PS50011"/>
    </source>
</evidence>
<dbReference type="FunFam" id="1.10.510.10:FF:000339">
    <property type="entry name" value="Serine/threonine-protein kinase SRPK-like protein"/>
    <property type="match status" value="1"/>
</dbReference>
<dbReference type="SUPFAM" id="SSF56112">
    <property type="entry name" value="Protein kinase-like (PK-like)"/>
    <property type="match status" value="1"/>
</dbReference>
<dbReference type="PROSITE" id="PS50011">
    <property type="entry name" value="PROTEIN_KINASE_DOM"/>
    <property type="match status" value="1"/>
</dbReference>
<dbReference type="FunFam" id="3.30.200.20:FF:000770">
    <property type="entry name" value="SRSF protein kinase 2"/>
    <property type="match status" value="1"/>
</dbReference>
<feature type="region of interest" description="Disordered" evidence="10">
    <location>
        <begin position="218"/>
        <end position="264"/>
    </location>
</feature>
<comment type="catalytic activity">
    <reaction evidence="8">
        <text>L-seryl-[protein] + ATP = O-phospho-L-seryl-[protein] + ADP + H(+)</text>
        <dbReference type="Rhea" id="RHEA:17989"/>
        <dbReference type="Rhea" id="RHEA-COMP:9863"/>
        <dbReference type="Rhea" id="RHEA-COMP:11604"/>
        <dbReference type="ChEBI" id="CHEBI:15378"/>
        <dbReference type="ChEBI" id="CHEBI:29999"/>
        <dbReference type="ChEBI" id="CHEBI:30616"/>
        <dbReference type="ChEBI" id="CHEBI:83421"/>
        <dbReference type="ChEBI" id="CHEBI:456216"/>
        <dbReference type="EC" id="2.7.11.1"/>
    </reaction>
</comment>
<feature type="domain" description="Protein kinase" evidence="11">
    <location>
        <begin position="48"/>
        <end position="439"/>
    </location>
</feature>
<dbReference type="InterPro" id="IPR051334">
    <property type="entry name" value="SRPK"/>
</dbReference>
<keyword evidence="13" id="KW-1185">Reference proteome</keyword>
<dbReference type="EC" id="2.7.11.1" evidence="1"/>
<feature type="compositionally biased region" description="Low complexity" evidence="10">
    <location>
        <begin position="1"/>
        <end position="20"/>
    </location>
</feature>
<feature type="region of interest" description="Disordered" evidence="10">
    <location>
        <begin position="473"/>
        <end position="510"/>
    </location>
</feature>
<dbReference type="GO" id="GO:0005737">
    <property type="term" value="C:cytoplasm"/>
    <property type="evidence" value="ECO:0007669"/>
    <property type="project" value="TreeGrafter"/>
</dbReference>
<accession>A0AAV9I9F8</accession>
<dbReference type="Proteomes" id="UP001300502">
    <property type="component" value="Unassembled WGS sequence"/>
</dbReference>
<evidence type="ECO:0000256" key="8">
    <source>
        <dbReference type="ARBA" id="ARBA00048679"/>
    </source>
</evidence>
<evidence type="ECO:0000256" key="2">
    <source>
        <dbReference type="ARBA" id="ARBA00022527"/>
    </source>
</evidence>
<dbReference type="AlphaFoldDB" id="A0AAV9I9F8"/>
<evidence type="ECO:0000256" key="6">
    <source>
        <dbReference type="ARBA" id="ARBA00022840"/>
    </source>
</evidence>
<gene>
    <name evidence="12" type="ORF">GAYE_SCF00G1862</name>
</gene>
<dbReference type="PROSITE" id="PS00107">
    <property type="entry name" value="PROTEIN_KINASE_ATP"/>
    <property type="match status" value="1"/>
</dbReference>
<comment type="catalytic activity">
    <reaction evidence="7">
        <text>L-threonyl-[protein] + ATP = O-phospho-L-threonyl-[protein] + ADP + H(+)</text>
        <dbReference type="Rhea" id="RHEA:46608"/>
        <dbReference type="Rhea" id="RHEA-COMP:11060"/>
        <dbReference type="Rhea" id="RHEA-COMP:11605"/>
        <dbReference type="ChEBI" id="CHEBI:15378"/>
        <dbReference type="ChEBI" id="CHEBI:30013"/>
        <dbReference type="ChEBI" id="CHEBI:30616"/>
        <dbReference type="ChEBI" id="CHEBI:61977"/>
        <dbReference type="ChEBI" id="CHEBI:456216"/>
        <dbReference type="EC" id="2.7.11.1"/>
    </reaction>
</comment>
<evidence type="ECO:0000256" key="9">
    <source>
        <dbReference type="PROSITE-ProRule" id="PRU10141"/>
    </source>
</evidence>
<dbReference type="GO" id="GO:0004674">
    <property type="term" value="F:protein serine/threonine kinase activity"/>
    <property type="evidence" value="ECO:0007669"/>
    <property type="project" value="UniProtKB-KW"/>
</dbReference>
<keyword evidence="2" id="KW-0723">Serine/threonine-protein kinase</keyword>
<feature type="binding site" evidence="9">
    <location>
        <position position="77"/>
    </location>
    <ligand>
        <name>ATP</name>
        <dbReference type="ChEBI" id="CHEBI:30616"/>
    </ligand>
</feature>
<evidence type="ECO:0000256" key="7">
    <source>
        <dbReference type="ARBA" id="ARBA00047899"/>
    </source>
</evidence>
<dbReference type="GO" id="GO:0005634">
    <property type="term" value="C:nucleus"/>
    <property type="evidence" value="ECO:0007669"/>
    <property type="project" value="TreeGrafter"/>
</dbReference>
<proteinExistence type="predicted"/>
<dbReference type="PANTHER" id="PTHR47634:SF9">
    <property type="entry name" value="PROTEIN KINASE DOMAIN-CONTAINING PROTEIN-RELATED"/>
    <property type="match status" value="1"/>
</dbReference>
<feature type="compositionally biased region" description="Polar residues" evidence="10">
    <location>
        <begin position="487"/>
        <end position="499"/>
    </location>
</feature>
<evidence type="ECO:0000256" key="5">
    <source>
        <dbReference type="ARBA" id="ARBA00022777"/>
    </source>
</evidence>
<organism evidence="12 13">
    <name type="scientific">Galdieria yellowstonensis</name>
    <dbReference type="NCBI Taxonomy" id="3028027"/>
    <lineage>
        <taxon>Eukaryota</taxon>
        <taxon>Rhodophyta</taxon>
        <taxon>Bangiophyceae</taxon>
        <taxon>Galdieriales</taxon>
        <taxon>Galdieriaceae</taxon>
        <taxon>Galdieria</taxon>
    </lineage>
</organism>
<dbReference type="GO" id="GO:0000245">
    <property type="term" value="P:spliceosomal complex assembly"/>
    <property type="evidence" value="ECO:0007669"/>
    <property type="project" value="TreeGrafter"/>
</dbReference>
<keyword evidence="4 9" id="KW-0547">Nucleotide-binding</keyword>
<evidence type="ECO:0000313" key="12">
    <source>
        <dbReference type="EMBL" id="KAK4523964.1"/>
    </source>
</evidence>
<evidence type="ECO:0000256" key="4">
    <source>
        <dbReference type="ARBA" id="ARBA00022741"/>
    </source>
</evidence>
<name>A0AAV9I9F8_9RHOD</name>
<comment type="caution">
    <text evidence="12">The sequence shown here is derived from an EMBL/GenBank/DDBJ whole genome shotgun (WGS) entry which is preliminary data.</text>
</comment>
<dbReference type="PROSITE" id="PS00108">
    <property type="entry name" value="PROTEIN_KINASE_ST"/>
    <property type="match status" value="1"/>
</dbReference>
<reference evidence="12 13" key="1">
    <citation type="submission" date="2022-07" db="EMBL/GenBank/DDBJ databases">
        <title>Genome-wide signatures of adaptation to extreme environments.</title>
        <authorList>
            <person name="Cho C.H."/>
            <person name="Yoon H.S."/>
        </authorList>
    </citation>
    <scope>NUCLEOTIDE SEQUENCE [LARGE SCALE GENOMIC DNA]</scope>
    <source>
        <strain evidence="12 13">108.79 E11</strain>
    </source>
</reference>
<feature type="region of interest" description="Disordered" evidence="10">
    <location>
        <begin position="1"/>
        <end position="27"/>
    </location>
</feature>
<dbReference type="InterPro" id="IPR017441">
    <property type="entry name" value="Protein_kinase_ATP_BS"/>
</dbReference>
<dbReference type="Gene3D" id="1.10.510.10">
    <property type="entry name" value="Transferase(Phosphotransferase) domain 1"/>
    <property type="match status" value="1"/>
</dbReference>